<evidence type="ECO:0000313" key="2">
    <source>
        <dbReference type="EMBL" id="MST56288.1"/>
    </source>
</evidence>
<dbReference type="EMBL" id="VUNH01000010">
    <property type="protein sequence ID" value="MST56288.1"/>
    <property type="molecule type" value="Genomic_DNA"/>
</dbReference>
<dbReference type="AlphaFoldDB" id="A0A6L5YE19"/>
<sequence length="209" mass="21738">MILHEMTLPAFVTELASNSPAPGGGSIAALGGALAAGLVSMVGELTRGREKYAAVQADMDALCAKGKKYAETLLKLIDEDTAAFNDFMAAMKLPKDTDEQKAARRAAMQEAAKSTVEVPLRTLNLCAEVAKLALVAVREGNVNAVSDAGTAGQFARAAGTCAAYNVRINLLGIKDEAYAAEKRAAMNAALSVIDAAMSDLTELMEKALS</sequence>
<evidence type="ECO:0000259" key="1">
    <source>
        <dbReference type="Pfam" id="PF04961"/>
    </source>
</evidence>
<dbReference type="InterPro" id="IPR007044">
    <property type="entry name" value="Cyclodeamin/CycHdrlase"/>
</dbReference>
<reference evidence="2 3" key="1">
    <citation type="submission" date="2019-08" db="EMBL/GenBank/DDBJ databases">
        <title>In-depth cultivation of the pig gut microbiome towards novel bacterial diversity and tailored functional studies.</title>
        <authorList>
            <person name="Wylensek D."/>
            <person name="Hitch T.C.A."/>
            <person name="Clavel T."/>
        </authorList>
    </citation>
    <scope>NUCLEOTIDE SEQUENCE [LARGE SCALE GENOMIC DNA]</scope>
    <source>
        <strain evidence="2 3">SM-530-WT-4B</strain>
    </source>
</reference>
<dbReference type="Proteomes" id="UP000473699">
    <property type="component" value="Unassembled WGS sequence"/>
</dbReference>
<dbReference type="GO" id="GO:0016787">
    <property type="term" value="F:hydrolase activity"/>
    <property type="evidence" value="ECO:0007669"/>
    <property type="project" value="UniProtKB-KW"/>
</dbReference>
<organism evidence="2 3">
    <name type="scientific">Pyramidobacter porci</name>
    <dbReference type="NCBI Taxonomy" id="2605789"/>
    <lineage>
        <taxon>Bacteria</taxon>
        <taxon>Thermotogati</taxon>
        <taxon>Synergistota</taxon>
        <taxon>Synergistia</taxon>
        <taxon>Synergistales</taxon>
        <taxon>Dethiosulfovibrionaceae</taxon>
        <taxon>Pyramidobacter</taxon>
    </lineage>
</organism>
<dbReference type="RefSeq" id="WP_154529368.1">
    <property type="nucleotide sequence ID" value="NZ_VUNH01000010.1"/>
</dbReference>
<proteinExistence type="predicted"/>
<comment type="caution">
    <text evidence="2">The sequence shown here is derived from an EMBL/GenBank/DDBJ whole genome shotgun (WGS) entry which is preliminary data.</text>
</comment>
<keyword evidence="2" id="KW-0378">Hydrolase</keyword>
<gene>
    <name evidence="2" type="ORF">FYJ74_09620</name>
</gene>
<protein>
    <submittedName>
        <fullName evidence="2">Cyclodeaminase/cyclohydrolase family protein</fullName>
    </submittedName>
</protein>
<name>A0A6L5YE19_9BACT</name>
<dbReference type="Gene3D" id="1.20.120.680">
    <property type="entry name" value="Formiminotetrahydrofolate cyclodeaminase monomer, up-and-down helical bundle"/>
    <property type="match status" value="1"/>
</dbReference>
<evidence type="ECO:0000313" key="3">
    <source>
        <dbReference type="Proteomes" id="UP000473699"/>
    </source>
</evidence>
<feature type="domain" description="Cyclodeaminase/cyclohydrolase" evidence="1">
    <location>
        <begin position="8"/>
        <end position="187"/>
    </location>
</feature>
<dbReference type="Pfam" id="PF04961">
    <property type="entry name" value="FTCD_C"/>
    <property type="match status" value="1"/>
</dbReference>
<dbReference type="InterPro" id="IPR036178">
    <property type="entry name" value="Formintransfe-cycloase-like_sf"/>
</dbReference>
<dbReference type="SUPFAM" id="SSF101262">
    <property type="entry name" value="Methenyltetrahydrofolate cyclohydrolase-like"/>
    <property type="match status" value="1"/>
</dbReference>
<keyword evidence="3" id="KW-1185">Reference proteome</keyword>
<accession>A0A6L5YE19</accession>